<sequence length="36" mass="4129">MMYLVLLILSVLLALASSNELTLRDVIREKKQQRLG</sequence>
<gene>
    <name evidence="1" type="ORF">SAMN06296036_104168</name>
</gene>
<dbReference type="AlphaFoldDB" id="A0A1Y6BL62"/>
<evidence type="ECO:0000313" key="1">
    <source>
        <dbReference type="EMBL" id="SMF06826.1"/>
    </source>
</evidence>
<accession>A0A1Y6BL62</accession>
<organism evidence="1 2">
    <name type="scientific">Pseudobacteriovorax antillogorgiicola</name>
    <dbReference type="NCBI Taxonomy" id="1513793"/>
    <lineage>
        <taxon>Bacteria</taxon>
        <taxon>Pseudomonadati</taxon>
        <taxon>Bdellovibrionota</taxon>
        <taxon>Oligoflexia</taxon>
        <taxon>Oligoflexales</taxon>
        <taxon>Pseudobacteriovoracaceae</taxon>
        <taxon>Pseudobacteriovorax</taxon>
    </lineage>
</organism>
<protein>
    <submittedName>
        <fullName evidence="1">Uncharacterized protein</fullName>
    </submittedName>
</protein>
<keyword evidence="2" id="KW-1185">Reference proteome</keyword>
<dbReference type="EMBL" id="FWZT01000004">
    <property type="protein sequence ID" value="SMF06826.1"/>
    <property type="molecule type" value="Genomic_DNA"/>
</dbReference>
<name>A0A1Y6BL62_9BACT</name>
<reference evidence="2" key="1">
    <citation type="submission" date="2017-04" db="EMBL/GenBank/DDBJ databases">
        <authorList>
            <person name="Varghese N."/>
            <person name="Submissions S."/>
        </authorList>
    </citation>
    <scope>NUCLEOTIDE SEQUENCE [LARGE SCALE GENOMIC DNA]</scope>
    <source>
        <strain evidence="2">RKEM611</strain>
    </source>
</reference>
<proteinExistence type="predicted"/>
<evidence type="ECO:0000313" key="2">
    <source>
        <dbReference type="Proteomes" id="UP000192907"/>
    </source>
</evidence>
<dbReference type="Proteomes" id="UP000192907">
    <property type="component" value="Unassembled WGS sequence"/>
</dbReference>